<dbReference type="Pfam" id="PF04213">
    <property type="entry name" value="HtaA"/>
    <property type="match status" value="1"/>
</dbReference>
<proteinExistence type="predicted"/>
<evidence type="ECO:0000256" key="1">
    <source>
        <dbReference type="SAM" id="MobiDB-lite"/>
    </source>
</evidence>
<accession>A0ABP5MLQ9</accession>
<name>A0ABP5MLQ9_9MICO</name>
<evidence type="ECO:0000313" key="4">
    <source>
        <dbReference type="Proteomes" id="UP001501599"/>
    </source>
</evidence>
<keyword evidence="4" id="KW-1185">Reference proteome</keyword>
<feature type="domain" description="Htaa" evidence="2">
    <location>
        <begin position="23"/>
        <end position="167"/>
    </location>
</feature>
<evidence type="ECO:0000259" key="2">
    <source>
        <dbReference type="Pfam" id="PF04213"/>
    </source>
</evidence>
<gene>
    <name evidence="3" type="ORF">GCM10009846_26060</name>
</gene>
<organism evidence="3 4">
    <name type="scientific">Agrococcus versicolor</name>
    <dbReference type="NCBI Taxonomy" id="501482"/>
    <lineage>
        <taxon>Bacteria</taxon>
        <taxon>Bacillati</taxon>
        <taxon>Actinomycetota</taxon>
        <taxon>Actinomycetes</taxon>
        <taxon>Micrococcales</taxon>
        <taxon>Microbacteriaceae</taxon>
        <taxon>Agrococcus</taxon>
    </lineage>
</organism>
<reference evidence="4" key="1">
    <citation type="journal article" date="2019" name="Int. J. Syst. Evol. Microbiol.">
        <title>The Global Catalogue of Microorganisms (GCM) 10K type strain sequencing project: providing services to taxonomists for standard genome sequencing and annotation.</title>
        <authorList>
            <consortium name="The Broad Institute Genomics Platform"/>
            <consortium name="The Broad Institute Genome Sequencing Center for Infectious Disease"/>
            <person name="Wu L."/>
            <person name="Ma J."/>
        </authorList>
    </citation>
    <scope>NUCLEOTIDE SEQUENCE [LARGE SCALE GENOMIC DNA]</scope>
    <source>
        <strain evidence="4">JCM 16026</strain>
    </source>
</reference>
<dbReference type="InterPro" id="IPR007331">
    <property type="entry name" value="Htaa"/>
</dbReference>
<evidence type="ECO:0000313" key="3">
    <source>
        <dbReference type="EMBL" id="GAA2175583.1"/>
    </source>
</evidence>
<dbReference type="Proteomes" id="UP001501599">
    <property type="component" value="Unassembled WGS sequence"/>
</dbReference>
<feature type="region of interest" description="Disordered" evidence="1">
    <location>
        <begin position="1"/>
        <end position="22"/>
    </location>
</feature>
<dbReference type="RefSeq" id="WP_344344336.1">
    <property type="nucleotide sequence ID" value="NZ_BAAAQT010000008.1"/>
</dbReference>
<dbReference type="EMBL" id="BAAAQT010000008">
    <property type="protein sequence ID" value="GAA2175583.1"/>
    <property type="molecule type" value="Genomic_DNA"/>
</dbReference>
<sequence>MPDIEPTTAPEAAAPASASPAPGSLVWRIKSSLIAYVLGMSDGEVLLDDGVVETAEGFAFPPRPADAGADADALDDPDTRRFCGVVTFQGHNGMMHVELSEPSITRVGDGWRIEFSDPDAPTRRLHFADVAAVASGQDHREHGTGTTLAADGADLFFGPYEQGTPLDDPFVQG</sequence>
<comment type="caution">
    <text evidence="3">The sequence shown here is derived from an EMBL/GenBank/DDBJ whole genome shotgun (WGS) entry which is preliminary data.</text>
</comment>
<protein>
    <recommendedName>
        <fullName evidence="2">Htaa domain-containing protein</fullName>
    </recommendedName>
</protein>